<organism evidence="3 4">
    <name type="scientific">Cercophora scortea</name>
    <dbReference type="NCBI Taxonomy" id="314031"/>
    <lineage>
        <taxon>Eukaryota</taxon>
        <taxon>Fungi</taxon>
        <taxon>Dikarya</taxon>
        <taxon>Ascomycota</taxon>
        <taxon>Pezizomycotina</taxon>
        <taxon>Sordariomycetes</taxon>
        <taxon>Sordariomycetidae</taxon>
        <taxon>Sordariales</taxon>
        <taxon>Lasiosphaeriaceae</taxon>
        <taxon>Cercophora</taxon>
    </lineage>
</organism>
<feature type="compositionally biased region" description="Basic and acidic residues" evidence="1">
    <location>
        <begin position="40"/>
        <end position="76"/>
    </location>
</feature>
<proteinExistence type="predicted"/>
<sequence length="525" mass="59231">MGGFALDTTFAQDSFCIPKGRVRINIQTFKELLELTQKEAHEKEKFAREKREWEEEEEKRKGQRETVEEIASEHGVDQQQQTPEEDDEQPQEVPTQLSDLTTNLNISQADLADKSKANGMAKALVCIQALWFVIQCIARVAQNLPLSLLELNTVAHALCALTVYILWWHKPLDIGRPTALPVDGQANVRLWAQLWRYEVGKEGFCFQCLSGRSRVSNAGFLARVMPSFFRTEGEGGRSIFLQPVRELRVQRGDVGPLFHTCNATLAPDTSPIQGIFTLLFANPFLGLWWPTTSPNQPDQRHLASFHSFQNTSAPGRFAGAWTSALLTPCTHAASRARSFHRAENFPPFDIHKPWVQFLFVVVAFLYGGFHALGAWSSTFPSYAQQVLWRVSSCVVMGAGVPVVVCYFLLGVVEVRVKVKGRARTGYYDGRRWRTWIVRLWVWLGRTWRPEGLLGRAHVEVPGAGGEVWGWIVVDNVLQGIMLFCLPLYVLARGYIVVDCFVQLCFLPPGKMFVQPVWSGYVPHLG</sequence>
<protein>
    <submittedName>
        <fullName evidence="3">Uncharacterized protein</fullName>
    </submittedName>
</protein>
<reference evidence="3" key="2">
    <citation type="submission" date="2023-06" db="EMBL/GenBank/DDBJ databases">
        <authorList>
            <consortium name="Lawrence Berkeley National Laboratory"/>
            <person name="Haridas S."/>
            <person name="Hensen N."/>
            <person name="Bonometti L."/>
            <person name="Westerberg I."/>
            <person name="Brannstrom I.O."/>
            <person name="Guillou S."/>
            <person name="Cros-Aarteil S."/>
            <person name="Calhoun S."/>
            <person name="Kuo A."/>
            <person name="Mondo S."/>
            <person name="Pangilinan J."/>
            <person name="Riley R."/>
            <person name="Labutti K."/>
            <person name="Andreopoulos B."/>
            <person name="Lipzen A."/>
            <person name="Chen C."/>
            <person name="Yanf M."/>
            <person name="Daum C."/>
            <person name="Ng V."/>
            <person name="Clum A."/>
            <person name="Steindorff A."/>
            <person name="Ohm R."/>
            <person name="Martin F."/>
            <person name="Silar P."/>
            <person name="Natvig D."/>
            <person name="Lalanne C."/>
            <person name="Gautier V."/>
            <person name="Ament-Velasquez S.L."/>
            <person name="Kruys A."/>
            <person name="Hutchinson M.I."/>
            <person name="Powell A.J."/>
            <person name="Barry K."/>
            <person name="Miller A.N."/>
            <person name="Grigoriev I.V."/>
            <person name="Debuchy R."/>
            <person name="Gladieux P."/>
            <person name="Thoren M.H."/>
            <person name="Johannesson H."/>
        </authorList>
    </citation>
    <scope>NUCLEOTIDE SEQUENCE</scope>
    <source>
        <strain evidence="3">SMH4131-1</strain>
    </source>
</reference>
<keyword evidence="2" id="KW-1133">Transmembrane helix</keyword>
<dbReference type="Proteomes" id="UP001286456">
    <property type="component" value="Unassembled WGS sequence"/>
</dbReference>
<feature type="transmembrane region" description="Helical" evidence="2">
    <location>
        <begin position="467"/>
        <end position="490"/>
    </location>
</feature>
<feature type="region of interest" description="Disordered" evidence="1">
    <location>
        <begin position="40"/>
        <end position="95"/>
    </location>
</feature>
<name>A0AAE0I2G4_9PEZI</name>
<dbReference type="PANTHER" id="PTHR35043:SF7">
    <property type="entry name" value="TRANSCRIPTION FACTOR DOMAIN-CONTAINING PROTEIN"/>
    <property type="match status" value="1"/>
</dbReference>
<dbReference type="AlphaFoldDB" id="A0AAE0I2G4"/>
<reference evidence="3" key="1">
    <citation type="journal article" date="2023" name="Mol. Phylogenet. Evol.">
        <title>Genome-scale phylogeny and comparative genomics of the fungal order Sordariales.</title>
        <authorList>
            <person name="Hensen N."/>
            <person name="Bonometti L."/>
            <person name="Westerberg I."/>
            <person name="Brannstrom I.O."/>
            <person name="Guillou S."/>
            <person name="Cros-Aarteil S."/>
            <person name="Calhoun S."/>
            <person name="Haridas S."/>
            <person name="Kuo A."/>
            <person name="Mondo S."/>
            <person name="Pangilinan J."/>
            <person name="Riley R."/>
            <person name="LaButti K."/>
            <person name="Andreopoulos B."/>
            <person name="Lipzen A."/>
            <person name="Chen C."/>
            <person name="Yan M."/>
            <person name="Daum C."/>
            <person name="Ng V."/>
            <person name="Clum A."/>
            <person name="Steindorff A."/>
            <person name="Ohm R.A."/>
            <person name="Martin F."/>
            <person name="Silar P."/>
            <person name="Natvig D.O."/>
            <person name="Lalanne C."/>
            <person name="Gautier V."/>
            <person name="Ament-Velasquez S.L."/>
            <person name="Kruys A."/>
            <person name="Hutchinson M.I."/>
            <person name="Powell A.J."/>
            <person name="Barry K."/>
            <person name="Miller A.N."/>
            <person name="Grigoriev I.V."/>
            <person name="Debuchy R."/>
            <person name="Gladieux P."/>
            <person name="Hiltunen Thoren M."/>
            <person name="Johannesson H."/>
        </authorList>
    </citation>
    <scope>NUCLEOTIDE SEQUENCE</scope>
    <source>
        <strain evidence="3">SMH4131-1</strain>
    </source>
</reference>
<accession>A0AAE0I2G4</accession>
<dbReference type="EMBL" id="JAUEPO010000007">
    <property type="protein sequence ID" value="KAK3317250.1"/>
    <property type="molecule type" value="Genomic_DNA"/>
</dbReference>
<evidence type="ECO:0000256" key="2">
    <source>
        <dbReference type="SAM" id="Phobius"/>
    </source>
</evidence>
<feature type="transmembrane region" description="Helical" evidence="2">
    <location>
        <begin position="387"/>
        <end position="412"/>
    </location>
</feature>
<comment type="caution">
    <text evidence="3">The sequence shown here is derived from an EMBL/GenBank/DDBJ whole genome shotgun (WGS) entry which is preliminary data.</text>
</comment>
<evidence type="ECO:0000313" key="3">
    <source>
        <dbReference type="EMBL" id="KAK3317250.1"/>
    </source>
</evidence>
<feature type="transmembrane region" description="Helical" evidence="2">
    <location>
        <begin position="354"/>
        <end position="375"/>
    </location>
</feature>
<gene>
    <name evidence="3" type="ORF">B0T19DRAFT_434545</name>
</gene>
<evidence type="ECO:0000256" key="1">
    <source>
        <dbReference type="SAM" id="MobiDB-lite"/>
    </source>
</evidence>
<dbReference type="PANTHER" id="PTHR35043">
    <property type="entry name" value="TRANSCRIPTION FACTOR DOMAIN-CONTAINING PROTEIN"/>
    <property type="match status" value="1"/>
</dbReference>
<keyword evidence="2" id="KW-0472">Membrane</keyword>
<keyword evidence="4" id="KW-1185">Reference proteome</keyword>
<keyword evidence="2" id="KW-0812">Transmembrane</keyword>
<evidence type="ECO:0000313" key="4">
    <source>
        <dbReference type="Proteomes" id="UP001286456"/>
    </source>
</evidence>